<accession>A0A0J9BLV4</accession>
<sequence>MFGHVRLNHAKMLSCGSQRAEASSPIQIAAARCHSLAAESPVHDKYVRHCAASRVWSQNGVSHKAENSNVRHYNKNVPQCPSGLGS</sequence>
<dbReference type="PATRIC" id="fig|742734.4.peg.5238"/>
<evidence type="ECO:0000313" key="3">
    <source>
        <dbReference type="Proteomes" id="UP000037392"/>
    </source>
</evidence>
<gene>
    <name evidence="2" type="ORF">HMPREF9470_04889</name>
</gene>
<reference evidence="2 3" key="1">
    <citation type="submission" date="2011-04" db="EMBL/GenBank/DDBJ databases">
        <title>The Genome Sequence of Clostridium citroniae WAL-19142.</title>
        <authorList>
            <consortium name="The Broad Institute Genome Sequencing Platform"/>
            <person name="Earl A."/>
            <person name="Ward D."/>
            <person name="Feldgarden M."/>
            <person name="Gevers D."/>
            <person name="Warren Y.A."/>
            <person name="Tyrrell K.L."/>
            <person name="Citron D.M."/>
            <person name="Goldstein E.J."/>
            <person name="Daigneault M."/>
            <person name="Allen-Vercoe E."/>
            <person name="Young S.K."/>
            <person name="Zeng Q."/>
            <person name="Gargeya S."/>
            <person name="Fitzgerald M."/>
            <person name="Haas B."/>
            <person name="Abouelleil A."/>
            <person name="Alvarado L."/>
            <person name="Arachchi H.M."/>
            <person name="Berlin A."/>
            <person name="Brown A."/>
            <person name="Chapman S.B."/>
            <person name="Chen Z."/>
            <person name="Dunbar C."/>
            <person name="Freedman E."/>
            <person name="Gearin G."/>
            <person name="Gellesch M."/>
            <person name="Goldberg J."/>
            <person name="Griggs A."/>
            <person name="Gujja S."/>
            <person name="Heilman E.R."/>
            <person name="Heiman D."/>
            <person name="Howarth C."/>
            <person name="Larson L."/>
            <person name="Lui A."/>
            <person name="MacDonald P.J."/>
            <person name="Mehta T."/>
            <person name="Montmayeur A."/>
            <person name="Murphy C."/>
            <person name="Neiman D."/>
            <person name="Pearson M."/>
            <person name="Priest M."/>
            <person name="Roberts A."/>
            <person name="Saif S."/>
            <person name="Shea T."/>
            <person name="Shenoy N."/>
            <person name="Sisk P."/>
            <person name="Stolte C."/>
            <person name="Sykes S."/>
            <person name="White J."/>
            <person name="Yandava C."/>
            <person name="Wortman J."/>
            <person name="Nusbaum C."/>
            <person name="Birren B."/>
        </authorList>
    </citation>
    <scope>NUCLEOTIDE SEQUENCE [LARGE SCALE GENOMIC DNA]</scope>
    <source>
        <strain evidence="2 3">WAL-19142</strain>
    </source>
</reference>
<dbReference type="RefSeq" id="WP_048930941.1">
    <property type="nucleotide sequence ID" value="NZ_KQ235884.1"/>
</dbReference>
<comment type="caution">
    <text evidence="2">The sequence shown here is derived from an EMBL/GenBank/DDBJ whole genome shotgun (WGS) entry which is preliminary data.</text>
</comment>
<dbReference type="EMBL" id="ADLK01000041">
    <property type="protein sequence ID" value="KMW14127.1"/>
    <property type="molecule type" value="Genomic_DNA"/>
</dbReference>
<evidence type="ECO:0000256" key="1">
    <source>
        <dbReference type="SAM" id="MobiDB-lite"/>
    </source>
</evidence>
<name>A0A0J9BLV4_9FIRM</name>
<organism evidence="2 3">
    <name type="scientific">[Clostridium] citroniae WAL-19142</name>
    <dbReference type="NCBI Taxonomy" id="742734"/>
    <lineage>
        <taxon>Bacteria</taxon>
        <taxon>Bacillati</taxon>
        <taxon>Bacillota</taxon>
        <taxon>Clostridia</taxon>
        <taxon>Lachnospirales</taxon>
        <taxon>Lachnospiraceae</taxon>
        <taxon>Enterocloster</taxon>
    </lineage>
</organism>
<dbReference type="GeneID" id="93166912"/>
<dbReference type="AlphaFoldDB" id="A0A0J9BLV4"/>
<dbReference type="Proteomes" id="UP000037392">
    <property type="component" value="Unassembled WGS sequence"/>
</dbReference>
<feature type="compositionally biased region" description="Polar residues" evidence="1">
    <location>
        <begin position="62"/>
        <end position="79"/>
    </location>
</feature>
<feature type="region of interest" description="Disordered" evidence="1">
    <location>
        <begin position="62"/>
        <end position="86"/>
    </location>
</feature>
<evidence type="ECO:0000313" key="2">
    <source>
        <dbReference type="EMBL" id="KMW14127.1"/>
    </source>
</evidence>
<proteinExistence type="predicted"/>
<protein>
    <submittedName>
        <fullName evidence="2">Uncharacterized protein</fullName>
    </submittedName>
</protein>